<feature type="region of interest" description="Disordered" evidence="6">
    <location>
        <begin position="1074"/>
        <end position="1137"/>
    </location>
</feature>
<feature type="binding site" evidence="4">
    <location>
        <begin position="939"/>
        <end position="943"/>
    </location>
    <ligand>
        <name>AMP</name>
        <dbReference type="ChEBI" id="CHEBI:456215"/>
    </ligand>
</feature>
<feature type="active site" description="Proton donor" evidence="3">
    <location>
        <position position="939"/>
    </location>
</feature>
<name>A0A836BVG8_9CHLO</name>
<feature type="domain" description="CHASE" evidence="8">
    <location>
        <begin position="92"/>
        <end position="200"/>
    </location>
</feature>
<evidence type="ECO:0000256" key="2">
    <source>
        <dbReference type="ARBA" id="ARBA00022801"/>
    </source>
</evidence>
<evidence type="ECO:0000313" key="10">
    <source>
        <dbReference type="EMBL" id="KAG2490631.1"/>
    </source>
</evidence>
<keyword evidence="11" id="KW-1185">Reference proteome</keyword>
<evidence type="ECO:0000259" key="9">
    <source>
        <dbReference type="PROSITE" id="PS51845"/>
    </source>
</evidence>
<feature type="transmembrane region" description="Helical" evidence="7">
    <location>
        <begin position="252"/>
        <end position="277"/>
    </location>
</feature>
<evidence type="ECO:0000256" key="5">
    <source>
        <dbReference type="PIRSR" id="PIRSR623088-3"/>
    </source>
</evidence>
<feature type="region of interest" description="Disordered" evidence="6">
    <location>
        <begin position="407"/>
        <end position="426"/>
    </location>
</feature>
<evidence type="ECO:0000259" key="8">
    <source>
        <dbReference type="PROSITE" id="PS50839"/>
    </source>
</evidence>
<protein>
    <recommendedName>
        <fullName evidence="12">Phosphodiesterase</fullName>
    </recommendedName>
</protein>
<feature type="binding site" evidence="4">
    <location>
        <position position="1153"/>
    </location>
    <ligand>
        <name>AMP</name>
        <dbReference type="ChEBI" id="CHEBI:456215"/>
    </ligand>
</feature>
<evidence type="ECO:0000313" key="11">
    <source>
        <dbReference type="Proteomes" id="UP000612055"/>
    </source>
</evidence>
<dbReference type="InterPro" id="IPR006189">
    <property type="entry name" value="CHASE_dom"/>
</dbReference>
<dbReference type="GO" id="GO:0046872">
    <property type="term" value="F:metal ion binding"/>
    <property type="evidence" value="ECO:0007669"/>
    <property type="project" value="UniProtKB-KW"/>
</dbReference>
<evidence type="ECO:0000256" key="1">
    <source>
        <dbReference type="ARBA" id="ARBA00022723"/>
    </source>
</evidence>
<evidence type="ECO:0000256" key="3">
    <source>
        <dbReference type="PIRSR" id="PIRSR623088-1"/>
    </source>
</evidence>
<feature type="binding site" evidence="4">
    <location>
        <position position="1204"/>
    </location>
    <ligand>
        <name>AMP</name>
        <dbReference type="ChEBI" id="CHEBI:456215"/>
    </ligand>
</feature>
<dbReference type="SMART" id="SM00471">
    <property type="entry name" value="HDc"/>
    <property type="match status" value="1"/>
</dbReference>
<feature type="binding site" evidence="5">
    <location>
        <position position="943"/>
    </location>
    <ligand>
        <name>Zn(2+)</name>
        <dbReference type="ChEBI" id="CHEBI:29105"/>
        <label>1</label>
    </ligand>
</feature>
<dbReference type="PANTHER" id="PTHR11347">
    <property type="entry name" value="CYCLIC NUCLEOTIDE PHOSPHODIESTERASE"/>
    <property type="match status" value="1"/>
</dbReference>
<keyword evidence="1 5" id="KW-0479">Metal-binding</keyword>
<gene>
    <name evidence="10" type="ORF">HYH03_011022</name>
</gene>
<feature type="domain" description="PDEase" evidence="9">
    <location>
        <begin position="864"/>
        <end position="1247"/>
    </location>
</feature>
<comment type="caution">
    <text evidence="10">The sequence shown here is derived from an EMBL/GenBank/DDBJ whole genome shotgun (WGS) entry which is preliminary data.</text>
</comment>
<dbReference type="InterPro" id="IPR023088">
    <property type="entry name" value="PDEase"/>
</dbReference>
<evidence type="ECO:0000256" key="7">
    <source>
        <dbReference type="SAM" id="Phobius"/>
    </source>
</evidence>
<dbReference type="OrthoDB" id="568146at2759"/>
<feature type="binding site" evidence="5">
    <location>
        <position position="981"/>
    </location>
    <ligand>
        <name>Zn(2+)</name>
        <dbReference type="ChEBI" id="CHEBI:29105"/>
        <label>1</label>
    </ligand>
</feature>
<feature type="binding site" evidence="5">
    <location>
        <position position="980"/>
    </location>
    <ligand>
        <name>Zn(2+)</name>
        <dbReference type="ChEBI" id="CHEBI:29105"/>
        <label>1</label>
    </ligand>
</feature>
<keyword evidence="7" id="KW-0812">Transmembrane</keyword>
<keyword evidence="2" id="KW-0378">Hydrolase</keyword>
<feature type="region of interest" description="Disordered" evidence="6">
    <location>
        <begin position="596"/>
        <end position="685"/>
    </location>
</feature>
<feature type="binding site" evidence="4">
    <location>
        <position position="981"/>
    </location>
    <ligand>
        <name>AMP</name>
        <dbReference type="ChEBI" id="CHEBI:456215"/>
    </ligand>
</feature>
<feature type="compositionally biased region" description="Low complexity" evidence="6">
    <location>
        <begin position="1074"/>
        <end position="1090"/>
    </location>
</feature>
<dbReference type="CDD" id="cd00077">
    <property type="entry name" value="HDc"/>
    <property type="match status" value="1"/>
</dbReference>
<sequence>MQLEVRSTQDRVAALCEGVASRLRQQILSATAPVNLAAALVSFDPSFEAARRLFTEVAPALLAQAGPNITTSLSLIPNGIIRASAGKQQGDGLDVFTAVLSGAVNPAGQAVASRQMTMIGPLHLAPRGLALVVYLPIFIANVSAEETWGMPDPPSATCGAPCAYDPITRTKFWGFTAALVDMLGVIAAEESRISYLTSMNYHYEVVVVGSTGEERMVASSEALPIDPVEAWAQLPNSQIVVRTAPADGWRPAYMAGLVVAVVLLALAIAGSLFAALLSRRRHQILLEALLPKQVIHDLAGDAATLAGGRHYHTDTPAEVLLQMMGKLLEGHLPSIQDVLFVRTALLRQQDVYQPDPLNLRGNIKGANLEADVAQALVQQLVEGGAGSSGGGGAGGGMVRLHGPFQRAQTAGTQNTKSSSAATSSPHTNVSLSGFLPYDFETPHGGILFVLSADAACGGTSLTRGAMMASFTATAGAPILAGNGLLSATSSTRAALLPPRHFSEPASEGGPASPVPAAGLQAASSILSAGSAAGAVPASKPTFWSRASLGHTSARSGRTRARSSEAGSSLTGPTPASVPWEGYLMSPGPVRDAQLEAVDVEEESCELELQPRGSVGQLPTSPFSGAPPSESSSSVTLVASGVLGPASPGPGGVRRRPDSSQPQTPNLNPRTGAAQTNDVSVQQASGAHRPLLLSKAASIKGMGSTVSLFQPGSGAREQELNSPQHLIDATTMSGPQRLTPTQMSAQQAQVLQEPATAARGTGGNRAATQPSTAAAAPGLSLRLLAYVRGRGSMDAGDGGVGGGGAKRFSRLGTLGGRKGEEAKQSKDAALDYNGQPGIDAGAAQEATTCGGGMAHFAGVHPPALPPAALVEEAERLLAAADDWQFNTLRLQEVTQGHALSVLGFFLIQRSGVIKGHHLSPLKLARLLRAVEAGYLDNPYHNATHAADVLQTLHVIIHATQLHVHYLDPLGLLAAYYAAIVHDYAHPGLTSDFLVATSDPLAIRYNDKSPLENHHCAASFSLLQRPELNVLAPLSQPEKTAFRKQVIELVLSTDMKQHFSILSHFNTVHRLTAWSQQQAQPQAQQGAVQTSQPPGIAAHGHQGPPTSAPGRSAIGRGRTRELADPGGVRELGPAPQPVDDTERLLSLQVALKCADIGHLGEALGVHMRWLSVLEEEFFRQGDLERELGLPISPLFDRSKQGVSKSQVGFYDFVALPLVHALASAFPGAQQLKVCFTENYNHWQEALEPPTPPHGQPVTSKGSPAAAK</sequence>
<reference evidence="10" key="1">
    <citation type="journal article" date="2020" name="bioRxiv">
        <title>Comparative genomics of Chlamydomonas.</title>
        <authorList>
            <person name="Craig R.J."/>
            <person name="Hasan A.R."/>
            <person name="Ness R.W."/>
            <person name="Keightley P.D."/>
        </authorList>
    </citation>
    <scope>NUCLEOTIDE SEQUENCE</scope>
    <source>
        <strain evidence="10">CCAP 11/70</strain>
    </source>
</reference>
<dbReference type="PROSITE" id="PS51845">
    <property type="entry name" value="PDEASE_I_2"/>
    <property type="match status" value="1"/>
</dbReference>
<evidence type="ECO:0008006" key="12">
    <source>
        <dbReference type="Google" id="ProtNLM"/>
    </source>
</evidence>
<feature type="compositionally biased region" description="Low complexity" evidence="6">
    <location>
        <begin position="754"/>
        <end position="772"/>
    </location>
</feature>
<dbReference type="InterPro" id="IPR036971">
    <property type="entry name" value="PDEase_catalytic_dom_sf"/>
</dbReference>
<evidence type="ECO:0000256" key="6">
    <source>
        <dbReference type="SAM" id="MobiDB-lite"/>
    </source>
</evidence>
<accession>A0A836BVG8</accession>
<feature type="region of interest" description="Disordered" evidence="6">
    <location>
        <begin position="1242"/>
        <end position="1265"/>
    </location>
</feature>
<feature type="compositionally biased region" description="Polar residues" evidence="6">
    <location>
        <begin position="658"/>
        <end position="684"/>
    </location>
</feature>
<keyword evidence="7" id="KW-0472">Membrane</keyword>
<feature type="compositionally biased region" description="Low complexity" evidence="6">
    <location>
        <begin position="620"/>
        <end position="643"/>
    </location>
</feature>
<dbReference type="Gene3D" id="1.10.1300.10">
    <property type="entry name" value="3'5'-cyclic nucleotide phosphodiesterase, catalytic domain"/>
    <property type="match status" value="1"/>
</dbReference>
<dbReference type="PROSITE" id="PS50839">
    <property type="entry name" value="CHASE"/>
    <property type="match status" value="1"/>
</dbReference>
<dbReference type="GO" id="GO:0007165">
    <property type="term" value="P:signal transduction"/>
    <property type="evidence" value="ECO:0007669"/>
    <property type="project" value="InterPro"/>
</dbReference>
<dbReference type="GO" id="GO:0004114">
    <property type="term" value="F:3',5'-cyclic-nucleotide phosphodiesterase activity"/>
    <property type="evidence" value="ECO:0007669"/>
    <property type="project" value="InterPro"/>
</dbReference>
<dbReference type="SUPFAM" id="SSF109604">
    <property type="entry name" value="HD-domain/PDEase-like"/>
    <property type="match status" value="1"/>
</dbReference>
<feature type="region of interest" description="Disordered" evidence="6">
    <location>
        <begin position="546"/>
        <end position="584"/>
    </location>
</feature>
<feature type="region of interest" description="Disordered" evidence="6">
    <location>
        <begin position="751"/>
        <end position="772"/>
    </location>
</feature>
<evidence type="ECO:0000256" key="4">
    <source>
        <dbReference type="PIRSR" id="PIRSR623088-2"/>
    </source>
</evidence>
<dbReference type="AlphaFoldDB" id="A0A836BVG8"/>
<keyword evidence="7" id="KW-1133">Transmembrane helix</keyword>
<proteinExistence type="predicted"/>
<dbReference type="PRINTS" id="PR00387">
    <property type="entry name" value="PDIESTERASE1"/>
</dbReference>
<feature type="binding site" evidence="5">
    <location>
        <position position="981"/>
    </location>
    <ligand>
        <name>Zn(2+)</name>
        <dbReference type="ChEBI" id="CHEBI:29105"/>
        <label>2</label>
    </ligand>
</feature>
<feature type="binding site" evidence="5">
    <location>
        <position position="1153"/>
    </location>
    <ligand>
        <name>Zn(2+)</name>
        <dbReference type="ChEBI" id="CHEBI:29105"/>
        <label>1</label>
    </ligand>
</feature>
<dbReference type="Pfam" id="PF00233">
    <property type="entry name" value="PDEase_I"/>
    <property type="match status" value="1"/>
</dbReference>
<organism evidence="10 11">
    <name type="scientific">Edaphochlamys debaryana</name>
    <dbReference type="NCBI Taxonomy" id="47281"/>
    <lineage>
        <taxon>Eukaryota</taxon>
        <taxon>Viridiplantae</taxon>
        <taxon>Chlorophyta</taxon>
        <taxon>core chlorophytes</taxon>
        <taxon>Chlorophyceae</taxon>
        <taxon>CS clade</taxon>
        <taxon>Chlamydomonadales</taxon>
        <taxon>Chlamydomonadales incertae sedis</taxon>
        <taxon>Edaphochlamys</taxon>
    </lineage>
</organism>
<dbReference type="InterPro" id="IPR003607">
    <property type="entry name" value="HD/PDEase_dom"/>
</dbReference>
<dbReference type="EMBL" id="JAEHOE010000060">
    <property type="protein sequence ID" value="KAG2490631.1"/>
    <property type="molecule type" value="Genomic_DNA"/>
</dbReference>
<dbReference type="Proteomes" id="UP000612055">
    <property type="component" value="Unassembled WGS sequence"/>
</dbReference>
<dbReference type="InterPro" id="IPR002073">
    <property type="entry name" value="PDEase_catalytic_dom"/>
</dbReference>